<feature type="signal peptide" evidence="1">
    <location>
        <begin position="1"/>
        <end position="20"/>
    </location>
</feature>
<dbReference type="InterPro" id="IPR003646">
    <property type="entry name" value="SH3-like_bac-type"/>
</dbReference>
<accession>A0A8T4HC61</accession>
<reference evidence="3" key="1">
    <citation type="submission" date="2021-03" db="EMBL/GenBank/DDBJ databases">
        <authorList>
            <person name="Lu T."/>
            <person name="Wang Q."/>
            <person name="Han X."/>
        </authorList>
    </citation>
    <scope>NUCLEOTIDE SEQUENCE</scope>
    <source>
        <strain evidence="3">WQ 2009</strain>
    </source>
</reference>
<feature type="chain" id="PRO_5035946942" description="SH3b domain-containing protein" evidence="1">
    <location>
        <begin position="21"/>
        <end position="287"/>
    </location>
</feature>
<keyword evidence="1" id="KW-0732">Signal</keyword>
<organism evidence="3 4">
    <name type="scientific">Rhinopithecimicrobium faecis</name>
    <dbReference type="NCBI Taxonomy" id="2820698"/>
    <lineage>
        <taxon>Bacteria</taxon>
        <taxon>Pseudomonadati</taxon>
        <taxon>Bacteroidota</taxon>
        <taxon>Sphingobacteriia</taxon>
        <taxon>Sphingobacteriales</taxon>
        <taxon>Sphingobacteriaceae</taxon>
        <taxon>Rhinopithecimicrobium</taxon>
    </lineage>
</organism>
<dbReference type="Proteomes" id="UP000679691">
    <property type="component" value="Unassembled WGS sequence"/>
</dbReference>
<evidence type="ECO:0000256" key="1">
    <source>
        <dbReference type="SAM" id="SignalP"/>
    </source>
</evidence>
<sequence length="287" mass="32138">MLTRYYMAVICCLFSLASFAQGEPTAYTQYEDYNLWNLNKADTAYVFAEQAYIRSAPSLKGTILDTLSAGQQVLISSEGYNGNTIRGIAAPWHEVTYLKGAQRKKGFIWLGLLALNGSRNSEGLLFVTGFKKLVPETSLKSAYYETALKVFNAQQQLLTSELYQTDSGGQLGTESKLLGGMGLQNIKNIHRFGLLSGACGVPSLFYYFAWNGTTLIRFPDKMSVSDAGVFYHEETLLFPSEHRGDPTLIYKRTVTGENTDDSLDEPIYKETKGQRTYHWDGRTLLER</sequence>
<name>A0A8T4HC61_9SPHI</name>
<feature type="domain" description="SH3b" evidence="2">
    <location>
        <begin position="41"/>
        <end position="117"/>
    </location>
</feature>
<protein>
    <recommendedName>
        <fullName evidence="2">SH3b domain-containing protein</fullName>
    </recommendedName>
</protein>
<keyword evidence="4" id="KW-1185">Reference proteome</keyword>
<dbReference type="AlphaFoldDB" id="A0A8T4HC61"/>
<proteinExistence type="predicted"/>
<evidence type="ECO:0000313" key="3">
    <source>
        <dbReference type="EMBL" id="MBP3943726.1"/>
    </source>
</evidence>
<gene>
    <name evidence="3" type="ORF">J5U18_09145</name>
</gene>
<evidence type="ECO:0000313" key="4">
    <source>
        <dbReference type="Proteomes" id="UP000679691"/>
    </source>
</evidence>
<evidence type="ECO:0000259" key="2">
    <source>
        <dbReference type="PROSITE" id="PS51781"/>
    </source>
</evidence>
<dbReference type="EMBL" id="JAGKSB010000009">
    <property type="protein sequence ID" value="MBP3943726.1"/>
    <property type="molecule type" value="Genomic_DNA"/>
</dbReference>
<dbReference type="PROSITE" id="PS51781">
    <property type="entry name" value="SH3B"/>
    <property type="match status" value="1"/>
</dbReference>
<comment type="caution">
    <text evidence="3">The sequence shown here is derived from an EMBL/GenBank/DDBJ whole genome shotgun (WGS) entry which is preliminary data.</text>
</comment>